<reference evidence="2" key="1">
    <citation type="submission" date="2019-09" db="EMBL/GenBank/DDBJ databases">
        <authorList>
            <person name="Zhang L."/>
        </authorList>
    </citation>
    <scope>NUCLEOTIDE SEQUENCE</scope>
</reference>
<organism evidence="2">
    <name type="scientific">Nymphaea colorata</name>
    <name type="common">pocket water lily</name>
    <dbReference type="NCBI Taxonomy" id="210225"/>
    <lineage>
        <taxon>Eukaryota</taxon>
        <taxon>Viridiplantae</taxon>
        <taxon>Streptophyta</taxon>
        <taxon>Embryophyta</taxon>
        <taxon>Tracheophyta</taxon>
        <taxon>Spermatophyta</taxon>
        <taxon>Magnoliopsida</taxon>
        <taxon>Nymphaeales</taxon>
        <taxon>Nymphaeaceae</taxon>
        <taxon>Nymphaea</taxon>
    </lineage>
</organism>
<feature type="compositionally biased region" description="Basic and acidic residues" evidence="1">
    <location>
        <begin position="64"/>
        <end position="82"/>
    </location>
</feature>
<proteinExistence type="predicted"/>
<dbReference type="EMBL" id="LR721778">
    <property type="protein sequence ID" value="VVV83428.1"/>
    <property type="molecule type" value="Genomic_DNA"/>
</dbReference>
<sequence>MVGAPPIRVRSPASVVTDTSRIGGDEGVVVVGVGRDFLGDLDELPTDQIEDLDVAVRRVGPPSRHHDELSGSRRGRGERVHAGRSDSFHLGFAAMPENRPEDAPPPVVGLPMEKYGRLVGERRPTAVVDELEPAGPIGRVEEIYIGGELVNLPRPPSLAGRRHRRPLAGRRNGRAEIRHQVGRQPSGLEGFQVRRVHGRPTLPGLPSRPFRRDVNQPVSSDGRSVFHRNSLAELRCRHDRNPTRNLVHDRPSSFSRSGLPCHENFRHPISLGDV</sequence>
<feature type="region of interest" description="Disordered" evidence="1">
    <location>
        <begin position="59"/>
        <end position="82"/>
    </location>
</feature>
<dbReference type="Gramene" id="NC13G0194520.1">
    <property type="protein sequence ID" value="NC13G0194520.1:cds"/>
    <property type="gene ID" value="NC13G0194520"/>
</dbReference>
<accession>A0A5K0Z247</accession>
<evidence type="ECO:0000313" key="2">
    <source>
        <dbReference type="EMBL" id="VVV83428.1"/>
    </source>
</evidence>
<protein>
    <submittedName>
        <fullName evidence="2">Uncharacterized protein</fullName>
    </submittedName>
</protein>
<dbReference type="AlphaFoldDB" id="A0A5K0Z247"/>
<gene>
    <name evidence="2" type="ORF">NYM_LOCUS9927</name>
</gene>
<feature type="region of interest" description="Disordered" evidence="1">
    <location>
        <begin position="198"/>
        <end position="223"/>
    </location>
</feature>
<evidence type="ECO:0000256" key="1">
    <source>
        <dbReference type="SAM" id="MobiDB-lite"/>
    </source>
</evidence>
<name>A0A5K0Z247_9MAGN</name>